<feature type="domain" description="Ig-like" evidence="6">
    <location>
        <begin position="803"/>
        <end position="892"/>
    </location>
</feature>
<organism evidence="7 8">
    <name type="scientific">Mya arenaria</name>
    <name type="common">Soft-shell clam</name>
    <dbReference type="NCBI Taxonomy" id="6604"/>
    <lineage>
        <taxon>Eukaryota</taxon>
        <taxon>Metazoa</taxon>
        <taxon>Spiralia</taxon>
        <taxon>Lophotrochozoa</taxon>
        <taxon>Mollusca</taxon>
        <taxon>Bivalvia</taxon>
        <taxon>Autobranchia</taxon>
        <taxon>Heteroconchia</taxon>
        <taxon>Euheterodonta</taxon>
        <taxon>Imparidentia</taxon>
        <taxon>Neoheterodontei</taxon>
        <taxon>Myida</taxon>
        <taxon>Myoidea</taxon>
        <taxon>Myidae</taxon>
        <taxon>Mya</taxon>
    </lineage>
</organism>
<dbReference type="SMART" id="SM00409">
    <property type="entry name" value="IG"/>
    <property type="match status" value="8"/>
</dbReference>
<keyword evidence="2" id="KW-1015">Disulfide bond</keyword>
<keyword evidence="4" id="KW-0472">Membrane</keyword>
<dbReference type="SUPFAM" id="SSF48726">
    <property type="entry name" value="Immunoglobulin"/>
    <property type="match status" value="8"/>
</dbReference>
<dbReference type="EMBL" id="CP111016">
    <property type="protein sequence ID" value="WAR06635.1"/>
    <property type="molecule type" value="Genomic_DNA"/>
</dbReference>
<dbReference type="Pfam" id="PF00431">
    <property type="entry name" value="CUB"/>
    <property type="match status" value="3"/>
</dbReference>
<dbReference type="InterPro" id="IPR013783">
    <property type="entry name" value="Ig-like_fold"/>
</dbReference>
<evidence type="ECO:0000259" key="5">
    <source>
        <dbReference type="PROSITE" id="PS01180"/>
    </source>
</evidence>
<dbReference type="Pfam" id="PF13927">
    <property type="entry name" value="Ig_3"/>
    <property type="match status" value="3"/>
</dbReference>
<dbReference type="SMART" id="SM00060">
    <property type="entry name" value="FN3"/>
    <property type="match status" value="1"/>
</dbReference>
<dbReference type="SMART" id="SM00408">
    <property type="entry name" value="IGc2"/>
    <property type="match status" value="8"/>
</dbReference>
<gene>
    <name evidence="7" type="ORF">MAR_022004</name>
</gene>
<dbReference type="PANTHER" id="PTHR24251">
    <property type="entry name" value="OVOCHYMASE-RELATED"/>
    <property type="match status" value="1"/>
</dbReference>
<feature type="domain" description="CUB" evidence="5">
    <location>
        <begin position="52"/>
        <end position="162"/>
    </location>
</feature>
<feature type="transmembrane region" description="Helical" evidence="4">
    <location>
        <begin position="1299"/>
        <end position="1323"/>
    </location>
</feature>
<keyword evidence="4" id="KW-0812">Transmembrane</keyword>
<keyword evidence="1" id="KW-0677">Repeat</keyword>
<accession>A0ABY7E9C6</accession>
<dbReference type="InterPro" id="IPR036179">
    <property type="entry name" value="Ig-like_dom_sf"/>
</dbReference>
<dbReference type="PANTHER" id="PTHR24251:SF37">
    <property type="entry name" value="CUB DOMAIN-CONTAINING PROTEIN"/>
    <property type="match status" value="1"/>
</dbReference>
<dbReference type="InterPro" id="IPR007110">
    <property type="entry name" value="Ig-like_dom"/>
</dbReference>
<evidence type="ECO:0000256" key="1">
    <source>
        <dbReference type="ARBA" id="ARBA00022737"/>
    </source>
</evidence>
<dbReference type="Proteomes" id="UP001164746">
    <property type="component" value="Chromosome 5"/>
</dbReference>
<dbReference type="InterPro" id="IPR036116">
    <property type="entry name" value="FN3_sf"/>
</dbReference>
<feature type="domain" description="Ig-like" evidence="6">
    <location>
        <begin position="717"/>
        <end position="799"/>
    </location>
</feature>
<comment type="caution">
    <text evidence="3">Lacks conserved residue(s) required for the propagation of feature annotation.</text>
</comment>
<sequence>MRYSWTRGGYSIIASERFSFDSSAQRKLTIANLARNDNQTVIGCTATEERVCSNTLTNFSGVIESPNFPNAYPHNLNCTWVIDTTMGNTVNISFSHFSLEKNCNFDYLKINDGDQPTSTSLGTFCGTNLPQPISSSTDKVWINFITDHSVAKNGFRLQYITNGCGGYLRTPTGSFISPNYPNPYPHRRQCEWTIYGGPDDTAPRLAQLCHHQNSPQVLSSPGNTMFVRFKSDGSTAGNGFNVTYRTVTGCGGNFTIQRGTIVSKNYPNNYPNSSVCEWLVTVKDRHNIELEFTDFDVEGASSDCRYDYVAVYDGPSIDATELMKHCGNSLPNSTRYRSLSNQLYIRMKTDGSVSRRGFRANYTTDVSLSPSQTSYTVTEGNTLVPITCSATCYPVCLYTWSRLGVTVSSTATLNLGQAERAEAGSYVCTARHPGLGVSRTGPLVGVAIRYGPDIRVHNGPENLSLSPSQTTYTVTEGHTLVSITCSATCNPACTYKWSRSGVAVSSTATLNLGQVVRGVAGSYICTARNPGSNITRNGKTVNVNVRYGPDNMSLSPSTTSYTVTEGDTIKAITCAATCNPACTYTWSRSGSTVNSTATLNLGQAVRGEAGSYVCTATNPVLDVSRNGPDNVYLSPSTTSYTVTDGNNIGAISCSATCNPACTYKWSRSGVAVSSTATLNLGQVVRGQAGSYICTARNPGSNITRNGKTVNVNVRYGPDDVSLSPSQTSYTVTEGHTLVPITCSATCNPACTYTWSRPGVTVSSTAILNLHQTEKAEAGSYGCTARNQWSNITRNGPIVSVNGPTAVALSPGTLNYTKNEDDTLAPITCSADCFPACNIIWRKTSGILGIVSSNASFNLRELNRTDRGRYKCVATNPYTFTNTTNGPDRITLNESNIHTVTEGDAVSNIYCSADCWPGCVYTWSNLTNNQTMVSSAILVFGTVNRYDAGDYMCLAWNTAPQFSGVASKHFTLHAPDVAISQSNTLLLENTPLNLRCKALGVPAVYNYAGFVQRVGDIVVPNRHVENPGVMDSISVNIPSLQLQDTGIYTCYVHNNVTGLDKQLIQTASQNIEVSASPQFFLEETYFVGETSGNITIEVPFVSFPEYTSYSVIRHDGQLVLMNGKNTLRMRNDSVFAVFYGQQVTLSGNVLQVIISDLAEKDFGIYKIQITNDINTANLSIDIMAKSKPSPPTELNLTTLDKTVTFEWEKGFNGGNEQTFVLNTSLNSDGSWMFITTVKESELKYIEDDGKFHVSLTNLEPGVYSARIMSFNIFGATDPVEFKNSFEIMEYSKDASARKRVLVIGGTTGAIAGALLVVFVIVVFIKRKYACSIKFAEREDMYQNTHSEPKTVTQGVDNPQYNTEAQTYEELSMTTDIGVYTDLKNVDDGPDNPNIYAQLDESSLNPVTSDDTVEKEDPIYINLVLKNPAQLQKTPFTTASC</sequence>
<feature type="domain" description="Ig-like" evidence="6">
    <location>
        <begin position="370"/>
        <end position="444"/>
    </location>
</feature>
<feature type="domain" description="Ig-like" evidence="6">
    <location>
        <begin position="549"/>
        <end position="634"/>
    </location>
</feature>
<keyword evidence="8" id="KW-1185">Reference proteome</keyword>
<evidence type="ECO:0000256" key="2">
    <source>
        <dbReference type="ARBA" id="ARBA00023157"/>
    </source>
</evidence>
<name>A0ABY7E9C6_MYAAR</name>
<dbReference type="SUPFAM" id="SSF49265">
    <property type="entry name" value="Fibronectin type III"/>
    <property type="match status" value="1"/>
</dbReference>
<feature type="domain" description="Ig-like" evidence="6">
    <location>
        <begin position="460"/>
        <end position="542"/>
    </location>
</feature>
<dbReference type="InterPro" id="IPR003598">
    <property type="entry name" value="Ig_sub2"/>
</dbReference>
<feature type="domain" description="CUB" evidence="5">
    <location>
        <begin position="164"/>
        <end position="247"/>
    </location>
</feature>
<dbReference type="PROSITE" id="PS50835">
    <property type="entry name" value="IG_LIKE"/>
    <property type="match status" value="8"/>
</dbReference>
<reference evidence="7" key="1">
    <citation type="submission" date="2022-11" db="EMBL/GenBank/DDBJ databases">
        <title>Centuries of genome instability and evolution in soft-shell clam transmissible cancer (bioRxiv).</title>
        <authorList>
            <person name="Hart S.F.M."/>
            <person name="Yonemitsu M.A."/>
            <person name="Giersch R.M."/>
            <person name="Beal B.F."/>
            <person name="Arriagada G."/>
            <person name="Davis B.W."/>
            <person name="Ostrander E.A."/>
            <person name="Goff S.P."/>
            <person name="Metzger M.J."/>
        </authorList>
    </citation>
    <scope>NUCLEOTIDE SEQUENCE</scope>
    <source>
        <strain evidence="7">MELC-2E11</strain>
        <tissue evidence="7">Siphon/mantle</tissue>
    </source>
</reference>
<dbReference type="Gene3D" id="2.60.40.10">
    <property type="entry name" value="Immunoglobulins"/>
    <property type="match status" value="9"/>
</dbReference>
<feature type="domain" description="Ig-like" evidence="6">
    <location>
        <begin position="974"/>
        <end position="1073"/>
    </location>
</feature>
<dbReference type="CDD" id="cd00096">
    <property type="entry name" value="Ig"/>
    <property type="match status" value="1"/>
</dbReference>
<dbReference type="InterPro" id="IPR000859">
    <property type="entry name" value="CUB_dom"/>
</dbReference>
<dbReference type="InterPro" id="IPR003961">
    <property type="entry name" value="FN3_dom"/>
</dbReference>
<proteinExistence type="predicted"/>
<evidence type="ECO:0000313" key="8">
    <source>
        <dbReference type="Proteomes" id="UP001164746"/>
    </source>
</evidence>
<dbReference type="InterPro" id="IPR003599">
    <property type="entry name" value="Ig_sub"/>
</dbReference>
<feature type="domain" description="Ig-like" evidence="6">
    <location>
        <begin position="899"/>
        <end position="970"/>
    </location>
</feature>
<protein>
    <submittedName>
        <fullName evidence="7">CUBN-like protein</fullName>
    </submittedName>
</protein>
<feature type="domain" description="Ig-like" evidence="6">
    <location>
        <begin position="635"/>
        <end position="710"/>
    </location>
</feature>
<dbReference type="InterPro" id="IPR035914">
    <property type="entry name" value="Sperma_CUB_dom_sf"/>
</dbReference>
<feature type="domain" description="CUB" evidence="5">
    <location>
        <begin position="250"/>
        <end position="365"/>
    </location>
</feature>
<evidence type="ECO:0000256" key="4">
    <source>
        <dbReference type="SAM" id="Phobius"/>
    </source>
</evidence>
<dbReference type="SMART" id="SM00042">
    <property type="entry name" value="CUB"/>
    <property type="match status" value="3"/>
</dbReference>
<dbReference type="SUPFAM" id="SSF49854">
    <property type="entry name" value="Spermadhesin, CUB domain"/>
    <property type="match status" value="3"/>
</dbReference>
<evidence type="ECO:0000256" key="3">
    <source>
        <dbReference type="PROSITE-ProRule" id="PRU00059"/>
    </source>
</evidence>
<evidence type="ECO:0000259" key="6">
    <source>
        <dbReference type="PROSITE" id="PS50835"/>
    </source>
</evidence>
<evidence type="ECO:0000313" key="7">
    <source>
        <dbReference type="EMBL" id="WAR06635.1"/>
    </source>
</evidence>
<dbReference type="Gene3D" id="2.60.120.290">
    <property type="entry name" value="Spermadhesin, CUB domain"/>
    <property type="match status" value="4"/>
</dbReference>
<dbReference type="PROSITE" id="PS01180">
    <property type="entry name" value="CUB"/>
    <property type="match status" value="3"/>
</dbReference>
<keyword evidence="4" id="KW-1133">Transmembrane helix</keyword>
<dbReference type="CDD" id="cd00041">
    <property type="entry name" value="CUB"/>
    <property type="match status" value="2"/>
</dbReference>